<feature type="non-terminal residue" evidence="1">
    <location>
        <position position="1"/>
    </location>
</feature>
<protein>
    <submittedName>
        <fullName evidence="1">Uncharacterized protein</fullName>
    </submittedName>
</protein>
<reference evidence="1" key="1">
    <citation type="submission" date="2020-02" db="EMBL/GenBank/DDBJ databases">
        <authorList>
            <person name="Meier V. D."/>
        </authorList>
    </citation>
    <scope>NUCLEOTIDE SEQUENCE</scope>
    <source>
        <strain evidence="1">AVDCRST_MAG58</strain>
    </source>
</reference>
<organism evidence="1">
    <name type="scientific">uncultured Rubrobacteraceae bacterium</name>
    <dbReference type="NCBI Taxonomy" id="349277"/>
    <lineage>
        <taxon>Bacteria</taxon>
        <taxon>Bacillati</taxon>
        <taxon>Actinomycetota</taxon>
        <taxon>Rubrobacteria</taxon>
        <taxon>Rubrobacterales</taxon>
        <taxon>Rubrobacteraceae</taxon>
        <taxon>environmental samples</taxon>
    </lineage>
</organism>
<sequence length="34" mass="3749">GDNGGLYRRHSVRLLLFCNSVGRICLQNQTDSGV</sequence>
<dbReference type="EMBL" id="CADCVF010000042">
    <property type="protein sequence ID" value="CAA9458471.1"/>
    <property type="molecule type" value="Genomic_DNA"/>
</dbReference>
<evidence type="ECO:0000313" key="1">
    <source>
        <dbReference type="EMBL" id="CAA9458471.1"/>
    </source>
</evidence>
<dbReference type="AlphaFoldDB" id="A0A6J4QXW1"/>
<feature type="non-terminal residue" evidence="1">
    <location>
        <position position="34"/>
    </location>
</feature>
<gene>
    <name evidence="1" type="ORF">AVDCRST_MAG58-1952</name>
</gene>
<proteinExistence type="predicted"/>
<accession>A0A6J4QXW1</accession>
<name>A0A6J4QXW1_9ACTN</name>